<reference evidence="2" key="1">
    <citation type="submission" date="2021-02" db="EMBL/GenBank/DDBJ databases">
        <authorList>
            <person name="Nowell W R."/>
        </authorList>
    </citation>
    <scope>NUCLEOTIDE SEQUENCE</scope>
</reference>
<feature type="compositionally biased region" description="Polar residues" evidence="1">
    <location>
        <begin position="514"/>
        <end position="534"/>
    </location>
</feature>
<accession>A0A817PQ91</accession>
<protein>
    <submittedName>
        <fullName evidence="2">Uncharacterized protein</fullName>
    </submittedName>
</protein>
<comment type="caution">
    <text evidence="2">The sequence shown here is derived from an EMBL/GenBank/DDBJ whole genome shotgun (WGS) entry which is preliminary data.</text>
</comment>
<proteinExistence type="predicted"/>
<gene>
    <name evidence="3" type="ORF">HFQ381_LOCUS3759</name>
    <name evidence="2" type="ORF">LUA448_LOCUS560</name>
</gene>
<evidence type="ECO:0000313" key="2">
    <source>
        <dbReference type="EMBL" id="CAF3173716.1"/>
    </source>
</evidence>
<dbReference type="AlphaFoldDB" id="A0A817PQ91"/>
<feature type="compositionally biased region" description="Polar residues" evidence="1">
    <location>
        <begin position="553"/>
        <end position="564"/>
    </location>
</feature>
<feature type="region of interest" description="Disordered" evidence="1">
    <location>
        <begin position="19"/>
        <end position="40"/>
    </location>
</feature>
<evidence type="ECO:0000313" key="3">
    <source>
        <dbReference type="EMBL" id="CAF4140936.1"/>
    </source>
</evidence>
<feature type="compositionally biased region" description="Low complexity" evidence="1">
    <location>
        <begin position="22"/>
        <end position="40"/>
    </location>
</feature>
<evidence type="ECO:0000313" key="4">
    <source>
        <dbReference type="Proteomes" id="UP000663833"/>
    </source>
</evidence>
<feature type="region of interest" description="Disordered" evidence="1">
    <location>
        <begin position="162"/>
        <end position="238"/>
    </location>
</feature>
<evidence type="ECO:0000256" key="1">
    <source>
        <dbReference type="SAM" id="MobiDB-lite"/>
    </source>
</evidence>
<feature type="compositionally biased region" description="Low complexity" evidence="1">
    <location>
        <begin position="204"/>
        <end position="217"/>
    </location>
</feature>
<organism evidence="2 4">
    <name type="scientific">Rotaria socialis</name>
    <dbReference type="NCBI Taxonomy" id="392032"/>
    <lineage>
        <taxon>Eukaryota</taxon>
        <taxon>Metazoa</taxon>
        <taxon>Spiralia</taxon>
        <taxon>Gnathifera</taxon>
        <taxon>Rotifera</taxon>
        <taxon>Eurotatoria</taxon>
        <taxon>Bdelloidea</taxon>
        <taxon>Philodinida</taxon>
        <taxon>Philodinidae</taxon>
        <taxon>Rotaria</taxon>
    </lineage>
</organism>
<sequence>MTTTKIVFTNSTISSVNPNTKSDVNNNISASINSDDNSQSSTPISWNLFSSIKNQQDKTLLNKRNLMLKEQNLSDCIDWTNNHQLNTSSIEPITINNQLNAINFLQEHLENGNSNVLIDLLHEIAHEINIDQNKNQYSYSAINNNYHHLTPMFNSNLQLSNNKEKKNKKEKSSNKEKKNSDENKDNEIKNKNEKKQKEREVEDTTTTTTTDPDTITDSPVLMTPRRLNFNNPKSPSYSPAETFEFQTLSVPVPQSVAQLSQVQHQLQSNPRNSFENKTTQLHNTSVQQQLQSLSQMAHDGDEILITLTVNALSQKQHMNNNSNQYQSTIQNNKPFVSDAFRKKLFDVIVLVVFRYSPSQSYHKMPSSSTGIIMPRNLEIVAKGFARVQNEHPQPPPSNIYLQPPIISQYSQSPQKFVPAPPPFAAPHYSIPCHTNHGPPQAPIGPPIQPMFAPPNMMMSGGFVRPTNYTDATPNTRNDTGVFHNRSPTNNGKCNYLCQSSLNQPDFRGRPLPGLTSNPYFSNSPQPQPMNFSSKRPSKHRTKHRSNRIRTRNSESMNRTYSSIY</sequence>
<feature type="region of interest" description="Disordered" evidence="1">
    <location>
        <begin position="504"/>
        <end position="564"/>
    </location>
</feature>
<name>A0A817PQ91_9BILA</name>
<dbReference type="EMBL" id="CAJOBO010000140">
    <property type="protein sequence ID" value="CAF4140936.1"/>
    <property type="molecule type" value="Genomic_DNA"/>
</dbReference>
<feature type="compositionally biased region" description="Basic and acidic residues" evidence="1">
    <location>
        <begin position="170"/>
        <end position="202"/>
    </location>
</feature>
<feature type="compositionally biased region" description="Basic residues" evidence="1">
    <location>
        <begin position="535"/>
        <end position="550"/>
    </location>
</feature>
<dbReference type="Proteomes" id="UP000663851">
    <property type="component" value="Unassembled WGS sequence"/>
</dbReference>
<feature type="compositionally biased region" description="Polar residues" evidence="1">
    <location>
        <begin position="228"/>
        <end position="238"/>
    </location>
</feature>
<dbReference type="EMBL" id="CAJNYD010000013">
    <property type="protein sequence ID" value="CAF3173716.1"/>
    <property type="molecule type" value="Genomic_DNA"/>
</dbReference>
<dbReference type="Proteomes" id="UP000663833">
    <property type="component" value="Unassembled WGS sequence"/>
</dbReference>